<accession>A0A0L0FTQ5</accession>
<dbReference type="GO" id="GO:0052650">
    <property type="term" value="F:all-trans-retinol dehydrogenase (NADP+) activity"/>
    <property type="evidence" value="ECO:0007669"/>
    <property type="project" value="UniProtKB-ARBA"/>
</dbReference>
<dbReference type="InterPro" id="IPR002347">
    <property type="entry name" value="SDR_fam"/>
</dbReference>
<comment type="function">
    <text evidence="9">Catalyzes the reduction of all-trans-retinal to all-trans-retinol in the presence of NADPH.</text>
</comment>
<evidence type="ECO:0000256" key="9">
    <source>
        <dbReference type="ARBA" id="ARBA00059620"/>
    </source>
</evidence>
<dbReference type="RefSeq" id="XP_014154089.1">
    <property type="nucleotide sequence ID" value="XM_014298614.1"/>
</dbReference>
<evidence type="ECO:0000256" key="1">
    <source>
        <dbReference type="ARBA" id="ARBA00004141"/>
    </source>
</evidence>
<dbReference type="Proteomes" id="UP000054560">
    <property type="component" value="Unassembled WGS sequence"/>
</dbReference>
<evidence type="ECO:0000256" key="11">
    <source>
        <dbReference type="ARBA" id="ARBA00082544"/>
    </source>
</evidence>
<dbReference type="PRINTS" id="PR00080">
    <property type="entry name" value="SDRFAMILY"/>
</dbReference>
<evidence type="ECO:0000256" key="4">
    <source>
        <dbReference type="ARBA" id="ARBA00022857"/>
    </source>
</evidence>
<dbReference type="AlphaFoldDB" id="A0A0L0FTQ5"/>
<gene>
    <name evidence="13" type="ORF">SARC_07448</name>
</gene>
<evidence type="ECO:0000256" key="6">
    <source>
        <dbReference type="ARBA" id="ARBA00023002"/>
    </source>
</evidence>
<evidence type="ECO:0000313" key="14">
    <source>
        <dbReference type="Proteomes" id="UP000054560"/>
    </source>
</evidence>
<dbReference type="Gene3D" id="3.40.50.720">
    <property type="entry name" value="NAD(P)-binding Rossmann-like Domain"/>
    <property type="match status" value="1"/>
</dbReference>
<dbReference type="OrthoDB" id="10253736at2759"/>
<sequence>MMTVFGQEPLNLLPALISIIFSTLKYIKDTIFPTYADLKGEICFLTGAGGGLGREIAIKLAKQGVYMCLCDLNLDSAKVVEAEIIGLGYKAKAYKCDVANPQNIAKLAEQIKKEVGEVTILINNAGMVSGKRLFEATDSQINNTFKVNTLSHFWAARTFIPTMVKRNHGYVVTVASIAAYSATPGLCDYGASKAALIGFHDALRMEVQEAANVKLLCVCPYLIRTPLFNKAKPMKLASIVPTLDPVDVAENLVRGIRVGSDFVLMPGAMWGIPLLKAVLPTPVADYINCLLGAETFMDAYRNKARTE</sequence>
<keyword evidence="14" id="KW-1185">Reference proteome</keyword>
<dbReference type="PRINTS" id="PR00081">
    <property type="entry name" value="GDHRDH"/>
</dbReference>
<dbReference type="GeneID" id="25907952"/>
<dbReference type="Pfam" id="PF00106">
    <property type="entry name" value="adh_short"/>
    <property type="match status" value="1"/>
</dbReference>
<dbReference type="eggNOG" id="KOG1201">
    <property type="taxonomic scope" value="Eukaryota"/>
</dbReference>
<evidence type="ECO:0000256" key="8">
    <source>
        <dbReference type="ARBA" id="ARBA00023136"/>
    </source>
</evidence>
<dbReference type="InterPro" id="IPR036291">
    <property type="entry name" value="NAD(P)-bd_dom_sf"/>
</dbReference>
<dbReference type="EMBL" id="KQ242187">
    <property type="protein sequence ID" value="KNC80187.1"/>
    <property type="molecule type" value="Genomic_DNA"/>
</dbReference>
<evidence type="ECO:0000256" key="5">
    <source>
        <dbReference type="ARBA" id="ARBA00022989"/>
    </source>
</evidence>
<name>A0A0L0FTQ5_9EUKA</name>
<keyword evidence="4" id="KW-0521">NADP</keyword>
<keyword evidence="8" id="KW-0472">Membrane</keyword>
<comment type="subcellular location">
    <subcellularLocation>
        <location evidence="1">Membrane</location>
        <topology evidence="1">Multi-pass membrane protein</topology>
    </subcellularLocation>
</comment>
<evidence type="ECO:0000256" key="3">
    <source>
        <dbReference type="ARBA" id="ARBA00022692"/>
    </source>
</evidence>
<keyword evidence="5" id="KW-1133">Transmembrane helix</keyword>
<evidence type="ECO:0000256" key="7">
    <source>
        <dbReference type="ARBA" id="ARBA00023098"/>
    </source>
</evidence>
<dbReference type="PANTHER" id="PTHR24322:SF736">
    <property type="entry name" value="RETINOL DEHYDROGENASE 10"/>
    <property type="match status" value="1"/>
</dbReference>
<dbReference type="InterPro" id="IPR020904">
    <property type="entry name" value="Sc_DH/Rdtase_CS"/>
</dbReference>
<dbReference type="PANTHER" id="PTHR24322">
    <property type="entry name" value="PKSB"/>
    <property type="match status" value="1"/>
</dbReference>
<organism evidence="13 14">
    <name type="scientific">Sphaeroforma arctica JP610</name>
    <dbReference type="NCBI Taxonomy" id="667725"/>
    <lineage>
        <taxon>Eukaryota</taxon>
        <taxon>Ichthyosporea</taxon>
        <taxon>Ichthyophonida</taxon>
        <taxon>Sphaeroforma</taxon>
    </lineage>
</organism>
<dbReference type="STRING" id="667725.A0A0L0FTQ5"/>
<dbReference type="FunFam" id="3.40.50.720:FF:000131">
    <property type="entry name" value="Short-chain dehydrogenase/reductase 3"/>
    <property type="match status" value="1"/>
</dbReference>
<comment type="similarity">
    <text evidence="2 12">Belongs to the short-chain dehydrogenases/reductases (SDR) family.</text>
</comment>
<protein>
    <recommendedName>
        <fullName evidence="10">Short-chain dehydrogenase/reductase 3</fullName>
    </recommendedName>
    <alternativeName>
        <fullName evidence="11">Retinal short-chain dehydrogenase/reductase 1</fullName>
    </alternativeName>
</protein>
<evidence type="ECO:0000256" key="12">
    <source>
        <dbReference type="RuleBase" id="RU000363"/>
    </source>
</evidence>
<evidence type="ECO:0000256" key="2">
    <source>
        <dbReference type="ARBA" id="ARBA00006484"/>
    </source>
</evidence>
<proteinExistence type="inferred from homology"/>
<keyword evidence="7" id="KW-0443">Lipid metabolism</keyword>
<evidence type="ECO:0000256" key="10">
    <source>
        <dbReference type="ARBA" id="ARBA00068717"/>
    </source>
</evidence>
<dbReference type="GO" id="GO:0016020">
    <property type="term" value="C:membrane"/>
    <property type="evidence" value="ECO:0007669"/>
    <property type="project" value="UniProtKB-SubCell"/>
</dbReference>
<evidence type="ECO:0000313" key="13">
    <source>
        <dbReference type="EMBL" id="KNC80187.1"/>
    </source>
</evidence>
<dbReference type="SUPFAM" id="SSF51735">
    <property type="entry name" value="NAD(P)-binding Rossmann-fold domains"/>
    <property type="match status" value="1"/>
</dbReference>
<reference evidence="13 14" key="1">
    <citation type="submission" date="2011-02" db="EMBL/GenBank/DDBJ databases">
        <title>The Genome Sequence of Sphaeroforma arctica JP610.</title>
        <authorList>
            <consortium name="The Broad Institute Genome Sequencing Platform"/>
            <person name="Russ C."/>
            <person name="Cuomo C."/>
            <person name="Young S.K."/>
            <person name="Zeng Q."/>
            <person name="Gargeya S."/>
            <person name="Alvarado L."/>
            <person name="Berlin A."/>
            <person name="Chapman S.B."/>
            <person name="Chen Z."/>
            <person name="Freedman E."/>
            <person name="Gellesch M."/>
            <person name="Goldberg J."/>
            <person name="Griggs A."/>
            <person name="Gujja S."/>
            <person name="Heilman E."/>
            <person name="Heiman D."/>
            <person name="Howarth C."/>
            <person name="Mehta T."/>
            <person name="Neiman D."/>
            <person name="Pearson M."/>
            <person name="Roberts A."/>
            <person name="Saif S."/>
            <person name="Shea T."/>
            <person name="Shenoy N."/>
            <person name="Sisk P."/>
            <person name="Stolte C."/>
            <person name="Sykes S."/>
            <person name="White J."/>
            <person name="Yandava C."/>
            <person name="Burger G."/>
            <person name="Gray M.W."/>
            <person name="Holland P.W.H."/>
            <person name="King N."/>
            <person name="Lang F.B.F."/>
            <person name="Roger A.J."/>
            <person name="Ruiz-Trillo I."/>
            <person name="Haas B."/>
            <person name="Nusbaum C."/>
            <person name="Birren B."/>
        </authorList>
    </citation>
    <scope>NUCLEOTIDE SEQUENCE [LARGE SCALE GENOMIC DNA]</scope>
    <source>
        <strain evidence="13 14">JP610</strain>
    </source>
</reference>
<dbReference type="PROSITE" id="PS00061">
    <property type="entry name" value="ADH_SHORT"/>
    <property type="match status" value="1"/>
</dbReference>
<keyword evidence="3" id="KW-0812">Transmembrane</keyword>
<keyword evidence="6" id="KW-0560">Oxidoreductase</keyword>
<dbReference type="CDD" id="cd05339">
    <property type="entry name" value="17beta-HSDXI-like_SDR_c"/>
    <property type="match status" value="1"/>
</dbReference>